<dbReference type="Proteomes" id="UP001500954">
    <property type="component" value="Unassembled WGS sequence"/>
</dbReference>
<dbReference type="Pfam" id="PF08281">
    <property type="entry name" value="Sigma70_r4_2"/>
    <property type="match status" value="1"/>
</dbReference>
<dbReference type="InterPro" id="IPR014284">
    <property type="entry name" value="RNA_pol_sigma-70_dom"/>
</dbReference>
<evidence type="ECO:0000313" key="7">
    <source>
        <dbReference type="EMBL" id="GAA3573699.1"/>
    </source>
</evidence>
<evidence type="ECO:0000259" key="6">
    <source>
        <dbReference type="Pfam" id="PF08281"/>
    </source>
</evidence>
<keyword evidence="8" id="KW-1185">Reference proteome</keyword>
<dbReference type="SUPFAM" id="SSF88659">
    <property type="entry name" value="Sigma3 and sigma4 domains of RNA polymerase sigma factors"/>
    <property type="match status" value="1"/>
</dbReference>
<protein>
    <submittedName>
        <fullName evidence="7">RNA polymerase sigma-70 factor</fullName>
    </submittedName>
</protein>
<evidence type="ECO:0000259" key="5">
    <source>
        <dbReference type="Pfam" id="PF04542"/>
    </source>
</evidence>
<dbReference type="InterPro" id="IPR036388">
    <property type="entry name" value="WH-like_DNA-bd_sf"/>
</dbReference>
<dbReference type="EMBL" id="BAABCY010000065">
    <property type="protein sequence ID" value="GAA3573699.1"/>
    <property type="molecule type" value="Genomic_DNA"/>
</dbReference>
<reference evidence="8" key="1">
    <citation type="journal article" date="2019" name="Int. J. Syst. Evol. Microbiol.">
        <title>The Global Catalogue of Microorganisms (GCM) 10K type strain sequencing project: providing services to taxonomists for standard genome sequencing and annotation.</title>
        <authorList>
            <consortium name="The Broad Institute Genomics Platform"/>
            <consortium name="The Broad Institute Genome Sequencing Center for Infectious Disease"/>
            <person name="Wu L."/>
            <person name="Ma J."/>
        </authorList>
    </citation>
    <scope>NUCLEOTIDE SEQUENCE [LARGE SCALE GENOMIC DNA]</scope>
    <source>
        <strain evidence="8">JCM 17111</strain>
    </source>
</reference>
<organism evidence="7 8">
    <name type="scientific">Snuella lapsa</name>
    <dbReference type="NCBI Taxonomy" id="870481"/>
    <lineage>
        <taxon>Bacteria</taxon>
        <taxon>Pseudomonadati</taxon>
        <taxon>Bacteroidota</taxon>
        <taxon>Flavobacteriia</taxon>
        <taxon>Flavobacteriales</taxon>
        <taxon>Flavobacteriaceae</taxon>
        <taxon>Snuella</taxon>
    </lineage>
</organism>
<proteinExistence type="inferred from homology"/>
<dbReference type="NCBIfam" id="TIGR02937">
    <property type="entry name" value="sigma70-ECF"/>
    <property type="match status" value="1"/>
</dbReference>
<evidence type="ECO:0000256" key="2">
    <source>
        <dbReference type="ARBA" id="ARBA00023015"/>
    </source>
</evidence>
<evidence type="ECO:0000313" key="8">
    <source>
        <dbReference type="Proteomes" id="UP001500954"/>
    </source>
</evidence>
<gene>
    <name evidence="7" type="ORF">GCM10022395_23660</name>
</gene>
<dbReference type="PANTHER" id="PTHR43133">
    <property type="entry name" value="RNA POLYMERASE ECF-TYPE SIGMA FACTO"/>
    <property type="match status" value="1"/>
</dbReference>
<dbReference type="RefSeq" id="WP_345006356.1">
    <property type="nucleotide sequence ID" value="NZ_BAABCY010000065.1"/>
</dbReference>
<dbReference type="Gene3D" id="1.10.1740.10">
    <property type="match status" value="1"/>
</dbReference>
<comment type="caution">
    <text evidence="7">The sequence shown here is derived from an EMBL/GenBank/DDBJ whole genome shotgun (WGS) entry which is preliminary data.</text>
</comment>
<dbReference type="InterPro" id="IPR013249">
    <property type="entry name" value="RNA_pol_sigma70_r4_t2"/>
</dbReference>
<evidence type="ECO:0000256" key="1">
    <source>
        <dbReference type="ARBA" id="ARBA00010641"/>
    </source>
</evidence>
<feature type="domain" description="RNA polymerase sigma-70 region 2" evidence="5">
    <location>
        <begin position="26"/>
        <end position="92"/>
    </location>
</feature>
<dbReference type="InterPro" id="IPR039425">
    <property type="entry name" value="RNA_pol_sigma-70-like"/>
</dbReference>
<evidence type="ECO:0000256" key="4">
    <source>
        <dbReference type="ARBA" id="ARBA00023163"/>
    </source>
</evidence>
<dbReference type="Pfam" id="PF04542">
    <property type="entry name" value="Sigma70_r2"/>
    <property type="match status" value="1"/>
</dbReference>
<dbReference type="Gene3D" id="1.10.10.10">
    <property type="entry name" value="Winged helix-like DNA-binding domain superfamily/Winged helix DNA-binding domain"/>
    <property type="match status" value="1"/>
</dbReference>
<dbReference type="NCBIfam" id="TIGR02985">
    <property type="entry name" value="Sig70_bacteroi1"/>
    <property type="match status" value="1"/>
</dbReference>
<dbReference type="PANTHER" id="PTHR43133:SF46">
    <property type="entry name" value="RNA POLYMERASE SIGMA-70 FACTOR ECF SUBFAMILY"/>
    <property type="match status" value="1"/>
</dbReference>
<dbReference type="InterPro" id="IPR014327">
    <property type="entry name" value="RNA_pol_sigma70_bacteroid"/>
</dbReference>
<name>A0ABP6XWI8_9FLAO</name>
<feature type="domain" description="RNA polymerase sigma factor 70 region 4 type 2" evidence="6">
    <location>
        <begin position="122"/>
        <end position="170"/>
    </location>
</feature>
<comment type="similarity">
    <text evidence="1">Belongs to the sigma-70 factor family. ECF subfamily.</text>
</comment>
<evidence type="ECO:0000256" key="3">
    <source>
        <dbReference type="ARBA" id="ARBA00023082"/>
    </source>
</evidence>
<keyword evidence="3" id="KW-0731">Sigma factor</keyword>
<dbReference type="InterPro" id="IPR013324">
    <property type="entry name" value="RNA_pol_sigma_r3/r4-like"/>
</dbReference>
<accession>A0ABP6XWI8</accession>
<sequence length="203" mass="23598">MHSLGKDIKILENKIKSGDESAFKELFDLYYDRLFGYINGYTNDTALTQDIVQEAFIKLWNIRDSLVEGKSAVGLLYKIAHNIFIDLCRKDKQEYKMLDVLAYKKIQQLADNNEDVKEARIEQMMMAIESLPPRCKEIFKMSKMQGIKYSEIAETLSISVKTVEVQMGKAFSIIRKKVKNSNVFMLFINMIYKRKVKKVLKAN</sequence>
<keyword evidence="4" id="KW-0804">Transcription</keyword>
<keyword evidence="2" id="KW-0805">Transcription regulation</keyword>
<dbReference type="SUPFAM" id="SSF88946">
    <property type="entry name" value="Sigma2 domain of RNA polymerase sigma factors"/>
    <property type="match status" value="1"/>
</dbReference>
<dbReference type="InterPro" id="IPR007627">
    <property type="entry name" value="RNA_pol_sigma70_r2"/>
</dbReference>
<dbReference type="InterPro" id="IPR013325">
    <property type="entry name" value="RNA_pol_sigma_r2"/>
</dbReference>